<dbReference type="GO" id="GO:0005829">
    <property type="term" value="C:cytosol"/>
    <property type="evidence" value="ECO:0007669"/>
    <property type="project" value="TreeGrafter"/>
</dbReference>
<dbReference type="Pfam" id="PF02538">
    <property type="entry name" value="Hydantoinase_B"/>
    <property type="match status" value="1"/>
</dbReference>
<organism evidence="2 3">
    <name type="scientific">Rhodovibrio salinarum</name>
    <dbReference type="NCBI Taxonomy" id="1087"/>
    <lineage>
        <taxon>Bacteria</taxon>
        <taxon>Pseudomonadati</taxon>
        <taxon>Pseudomonadota</taxon>
        <taxon>Alphaproteobacteria</taxon>
        <taxon>Rhodospirillales</taxon>
        <taxon>Rhodovibrionaceae</taxon>
        <taxon>Rhodovibrio</taxon>
    </lineage>
</organism>
<name>A0A934QMW4_9PROT</name>
<evidence type="ECO:0000259" key="1">
    <source>
        <dbReference type="Pfam" id="PF02538"/>
    </source>
</evidence>
<gene>
    <name evidence="2" type="ORF">CKO21_18120</name>
</gene>
<proteinExistence type="predicted"/>
<evidence type="ECO:0000313" key="3">
    <source>
        <dbReference type="Proteomes" id="UP000778970"/>
    </source>
</evidence>
<sequence length="669" mass="73444">MNMDKVVLRILANHSRAAAENMAQTLFRTAHSAFVKETQDFTVMLLDPEGRTFAVPLELGATWYPGLTYGRAISMIDDYRPGDVAFTNDPYSGFLSTHAPDTHLWKPVFHEGEIVAWTAGHIHNTDMGGAVPASLSRSLTEIHQEGLRFPPMKLVNEGVFDESILRIMSTNVRKPELNLGDIKALVGALNTGERKIRAMIEKFGIETFRTGVSNLLDYAETQARTLLSEMPDGTWDFADYTDEDSDAGNPCRLKVRLTIQGDEAELDFTGSDPQLGSSLNVPTGSDPHHTLFLVGVYYVLSTLNPHILLNQGLTRPFKCIAPVGTVLNPRHPAAVGMRSLTCARLRSVLFGAFAQVLPERMPAAPAGNNCIVNVMTTDERSRRTVIAAVNPVVGGGGAMPHRDGSNGSGADAAYLKNTPLEITELETPIRFTRYGLLRDSSGAGRWRGGLATEMAFRVFAPDTRITARNRDRHRFRPWGTLGGGAAGVSDMRVNRGTEGERAFGARDVAVLHPGDELHIQSAGGGGRGDPLAREPWRVALDVRRGYVSAEAAQRDYAVVLQEGKVDETATEALRAERQTGAVPPFFDFGPERREFESIWTEDHYAALTHLLLCLPIHWRFFVKTELFRQISEHPETDLDEALAAIRLRYPQIPDPSAQDTSDPGPEAAT</sequence>
<evidence type="ECO:0000313" key="2">
    <source>
        <dbReference type="EMBL" id="MBK1699165.1"/>
    </source>
</evidence>
<dbReference type="EMBL" id="NRRE01000034">
    <property type="protein sequence ID" value="MBK1699165.1"/>
    <property type="molecule type" value="Genomic_DNA"/>
</dbReference>
<reference evidence="2" key="1">
    <citation type="submission" date="2017-08" db="EMBL/GenBank/DDBJ databases">
        <authorList>
            <person name="Imhoff J.F."/>
            <person name="Rahn T."/>
            <person name="Kuenzel S."/>
            <person name="Neulinger S.C."/>
        </authorList>
    </citation>
    <scope>NUCLEOTIDE SEQUENCE</scope>
    <source>
        <strain evidence="2">DSM 9154</strain>
    </source>
</reference>
<dbReference type="AlphaFoldDB" id="A0A934QMW4"/>
<dbReference type="PANTHER" id="PTHR11365">
    <property type="entry name" value="5-OXOPROLINASE RELATED"/>
    <property type="match status" value="1"/>
</dbReference>
<dbReference type="PANTHER" id="PTHR11365:SF23">
    <property type="entry name" value="HYPOTHETICAL 5-OXOPROLINASE (EUROFUNG)-RELATED"/>
    <property type="match status" value="1"/>
</dbReference>
<dbReference type="InterPro" id="IPR003692">
    <property type="entry name" value="Hydantoinase_B"/>
</dbReference>
<dbReference type="Proteomes" id="UP000778970">
    <property type="component" value="Unassembled WGS sequence"/>
</dbReference>
<feature type="domain" description="Hydantoinase B/oxoprolinase" evidence="1">
    <location>
        <begin position="4"/>
        <end position="530"/>
    </location>
</feature>
<dbReference type="RefSeq" id="WP_027287165.1">
    <property type="nucleotide sequence ID" value="NZ_NRRE01000034.1"/>
</dbReference>
<protein>
    <submittedName>
        <fullName evidence="2">Hydantoin utilization protein B</fullName>
    </submittedName>
</protein>
<dbReference type="GO" id="GO:0006749">
    <property type="term" value="P:glutathione metabolic process"/>
    <property type="evidence" value="ECO:0007669"/>
    <property type="project" value="TreeGrafter"/>
</dbReference>
<keyword evidence="3" id="KW-1185">Reference proteome</keyword>
<reference evidence="2" key="2">
    <citation type="journal article" date="2020" name="Microorganisms">
        <title>Osmotic Adaptation and Compatible Solute Biosynthesis of Phototrophic Bacteria as Revealed from Genome Analyses.</title>
        <authorList>
            <person name="Imhoff J.F."/>
            <person name="Rahn T."/>
            <person name="Kunzel S."/>
            <person name="Keller A."/>
            <person name="Neulinger S.C."/>
        </authorList>
    </citation>
    <scope>NUCLEOTIDE SEQUENCE</scope>
    <source>
        <strain evidence="2">DSM 9154</strain>
    </source>
</reference>
<dbReference type="GO" id="GO:0017168">
    <property type="term" value="F:5-oxoprolinase (ATP-hydrolyzing) activity"/>
    <property type="evidence" value="ECO:0007669"/>
    <property type="project" value="TreeGrafter"/>
</dbReference>
<comment type="caution">
    <text evidence="2">The sequence shown here is derived from an EMBL/GenBank/DDBJ whole genome shotgun (WGS) entry which is preliminary data.</text>
</comment>
<accession>A0A934QMW4</accession>
<dbReference type="InterPro" id="IPR045079">
    <property type="entry name" value="Oxoprolinase-like"/>
</dbReference>